<protein>
    <recommendedName>
        <fullName evidence="1">Carrier domain-containing protein</fullName>
    </recommendedName>
</protein>
<reference evidence="2 3" key="1">
    <citation type="submission" date="2021-01" db="EMBL/GenBank/DDBJ databases">
        <title>Whole genome shotgun sequence of Plantactinospora endophytica NBRC 110450.</title>
        <authorList>
            <person name="Komaki H."/>
            <person name="Tamura T."/>
        </authorList>
    </citation>
    <scope>NUCLEOTIDE SEQUENCE [LARGE SCALE GENOMIC DNA]</scope>
    <source>
        <strain evidence="2 3">NBRC 110450</strain>
    </source>
</reference>
<gene>
    <name evidence="2" type="ORF">Pen02_53320</name>
</gene>
<dbReference type="PROSITE" id="PS50075">
    <property type="entry name" value="CARRIER"/>
    <property type="match status" value="1"/>
</dbReference>
<dbReference type="EMBL" id="BONW01000028">
    <property type="protein sequence ID" value="GIG90396.1"/>
    <property type="molecule type" value="Genomic_DNA"/>
</dbReference>
<proteinExistence type="predicted"/>
<evidence type="ECO:0000259" key="1">
    <source>
        <dbReference type="PROSITE" id="PS50075"/>
    </source>
</evidence>
<dbReference type="InterPro" id="IPR009081">
    <property type="entry name" value="PP-bd_ACP"/>
</dbReference>
<dbReference type="Proteomes" id="UP000646749">
    <property type="component" value="Unassembled WGS sequence"/>
</dbReference>
<feature type="domain" description="Carrier" evidence="1">
    <location>
        <begin position="5"/>
        <end position="85"/>
    </location>
</feature>
<organism evidence="2 3">
    <name type="scientific">Plantactinospora endophytica</name>
    <dbReference type="NCBI Taxonomy" id="673535"/>
    <lineage>
        <taxon>Bacteria</taxon>
        <taxon>Bacillati</taxon>
        <taxon>Actinomycetota</taxon>
        <taxon>Actinomycetes</taxon>
        <taxon>Micromonosporales</taxon>
        <taxon>Micromonosporaceae</taxon>
        <taxon>Plantactinospora</taxon>
    </lineage>
</organism>
<sequence length="88" mass="9365">MTGEAARDALRQQIFALLSDVTGGALGSDHIDADADFAETGMSSIEYLELVERIETEFDVVIDLSAGDGSLTSVDRFLDVLLDQGVSV</sequence>
<dbReference type="InterPro" id="IPR036736">
    <property type="entry name" value="ACP-like_sf"/>
</dbReference>
<accession>A0ABQ4E6S9</accession>
<dbReference type="Pfam" id="PF00550">
    <property type="entry name" value="PP-binding"/>
    <property type="match status" value="1"/>
</dbReference>
<evidence type="ECO:0000313" key="3">
    <source>
        <dbReference type="Proteomes" id="UP000646749"/>
    </source>
</evidence>
<comment type="caution">
    <text evidence="2">The sequence shown here is derived from an EMBL/GenBank/DDBJ whole genome shotgun (WGS) entry which is preliminary data.</text>
</comment>
<dbReference type="Gene3D" id="1.10.1200.10">
    <property type="entry name" value="ACP-like"/>
    <property type="match status" value="1"/>
</dbReference>
<evidence type="ECO:0000313" key="2">
    <source>
        <dbReference type="EMBL" id="GIG90396.1"/>
    </source>
</evidence>
<keyword evidence="3" id="KW-1185">Reference proteome</keyword>
<dbReference type="RefSeq" id="WP_203868820.1">
    <property type="nucleotide sequence ID" value="NZ_BONW01000028.1"/>
</dbReference>
<name>A0ABQ4E6S9_9ACTN</name>
<dbReference type="SUPFAM" id="SSF47336">
    <property type="entry name" value="ACP-like"/>
    <property type="match status" value="1"/>
</dbReference>